<feature type="transmembrane region" description="Helical" evidence="5">
    <location>
        <begin position="130"/>
        <end position="151"/>
    </location>
</feature>
<proteinExistence type="predicted"/>
<evidence type="ECO:0000256" key="3">
    <source>
        <dbReference type="ARBA" id="ARBA00022989"/>
    </source>
</evidence>
<comment type="subcellular location">
    <subcellularLocation>
        <location evidence="1">Membrane</location>
        <topology evidence="1">Multi-pass membrane protein</topology>
    </subcellularLocation>
</comment>
<sequence>MFSQRQTTLFQFLLFFNVSTGTVVLQVRNLFLLYRRNKSAKKAPTSLVFHICSWIFASIFASLYCVYIFLVWRPDGVAIHSNNYIVFWLGTFYIIGLVLIGFSVAILVADRVIAVIAPLATKYNATRTMIAIAAIITSVTLMVTCITELPIPLESGQFSYYNVTFRNHGNYMFRLRAVLGVINLILISNFMYIIRYKLRKSRRRNRFIERVAICSAFTQILCTVFPIVVRKTLQNDEACQSFARSYYILSYAVDAISTTYVLRYVVLKLTKGTTTVLYFGNGKGPCITLKNKIGIERRMSK</sequence>
<evidence type="ECO:0000313" key="7">
    <source>
        <dbReference type="WBParaSite" id="BXY_0521200.1"/>
    </source>
</evidence>
<keyword evidence="4 5" id="KW-0472">Membrane</keyword>
<reference evidence="7" key="1">
    <citation type="submission" date="2016-11" db="UniProtKB">
        <authorList>
            <consortium name="WormBaseParasite"/>
        </authorList>
    </citation>
    <scope>IDENTIFICATION</scope>
</reference>
<evidence type="ECO:0000313" key="6">
    <source>
        <dbReference type="Proteomes" id="UP000095284"/>
    </source>
</evidence>
<dbReference type="Pfam" id="PF10292">
    <property type="entry name" value="7TM_GPCR_Srab"/>
    <property type="match status" value="1"/>
</dbReference>
<dbReference type="InterPro" id="IPR019408">
    <property type="entry name" value="7TM_GPCR_serpentine_rcpt_Srab"/>
</dbReference>
<evidence type="ECO:0000256" key="4">
    <source>
        <dbReference type="ARBA" id="ARBA00023136"/>
    </source>
</evidence>
<dbReference type="Proteomes" id="UP000095284">
    <property type="component" value="Unplaced"/>
</dbReference>
<feature type="transmembrane region" description="Helical" evidence="5">
    <location>
        <begin position="84"/>
        <end position="109"/>
    </location>
</feature>
<name>A0A1I7RWU9_BURXY</name>
<dbReference type="WBParaSite" id="BXY_0521200.1">
    <property type="protein sequence ID" value="BXY_0521200.1"/>
    <property type="gene ID" value="BXY_0521200"/>
</dbReference>
<keyword evidence="3 5" id="KW-1133">Transmembrane helix</keyword>
<protein>
    <submittedName>
        <fullName evidence="7">G_PROTEIN_RECEP_F1_2 domain-containing protein</fullName>
    </submittedName>
</protein>
<evidence type="ECO:0000256" key="1">
    <source>
        <dbReference type="ARBA" id="ARBA00004141"/>
    </source>
</evidence>
<feature type="transmembrane region" description="Helical" evidence="5">
    <location>
        <begin position="171"/>
        <end position="195"/>
    </location>
</feature>
<evidence type="ECO:0000256" key="5">
    <source>
        <dbReference type="SAM" id="Phobius"/>
    </source>
</evidence>
<feature type="transmembrane region" description="Helical" evidence="5">
    <location>
        <begin position="207"/>
        <end position="228"/>
    </location>
</feature>
<feature type="transmembrane region" description="Helical" evidence="5">
    <location>
        <begin position="46"/>
        <end position="72"/>
    </location>
</feature>
<feature type="transmembrane region" description="Helical" evidence="5">
    <location>
        <begin position="248"/>
        <end position="266"/>
    </location>
</feature>
<feature type="transmembrane region" description="Helical" evidence="5">
    <location>
        <begin position="12"/>
        <end position="34"/>
    </location>
</feature>
<evidence type="ECO:0000256" key="2">
    <source>
        <dbReference type="ARBA" id="ARBA00022692"/>
    </source>
</evidence>
<dbReference type="GO" id="GO:0016020">
    <property type="term" value="C:membrane"/>
    <property type="evidence" value="ECO:0007669"/>
    <property type="project" value="UniProtKB-SubCell"/>
</dbReference>
<dbReference type="AlphaFoldDB" id="A0A1I7RWU9"/>
<keyword evidence="2 5" id="KW-0812">Transmembrane</keyword>
<accession>A0A1I7RWU9</accession>
<organism evidence="6 7">
    <name type="scientific">Bursaphelenchus xylophilus</name>
    <name type="common">Pinewood nematode worm</name>
    <name type="synonym">Aphelenchoides xylophilus</name>
    <dbReference type="NCBI Taxonomy" id="6326"/>
    <lineage>
        <taxon>Eukaryota</taxon>
        <taxon>Metazoa</taxon>
        <taxon>Ecdysozoa</taxon>
        <taxon>Nematoda</taxon>
        <taxon>Chromadorea</taxon>
        <taxon>Rhabditida</taxon>
        <taxon>Tylenchina</taxon>
        <taxon>Tylenchomorpha</taxon>
        <taxon>Aphelenchoidea</taxon>
        <taxon>Aphelenchoididae</taxon>
        <taxon>Bursaphelenchus</taxon>
    </lineage>
</organism>